<evidence type="ECO:0000256" key="3">
    <source>
        <dbReference type="ARBA" id="ARBA00022989"/>
    </source>
</evidence>
<dbReference type="GeneID" id="63804221"/>
<feature type="transmembrane region" description="Helical" evidence="5">
    <location>
        <begin position="270"/>
        <end position="289"/>
    </location>
</feature>
<evidence type="ECO:0000256" key="2">
    <source>
        <dbReference type="ARBA" id="ARBA00022692"/>
    </source>
</evidence>
<feature type="transmembrane region" description="Helical" evidence="5">
    <location>
        <begin position="41"/>
        <end position="67"/>
    </location>
</feature>
<feature type="transmembrane region" description="Helical" evidence="5">
    <location>
        <begin position="155"/>
        <end position="174"/>
    </location>
</feature>
<feature type="transmembrane region" description="Helical" evidence="5">
    <location>
        <begin position="118"/>
        <end position="143"/>
    </location>
</feature>
<proteinExistence type="predicted"/>
<dbReference type="PANTHER" id="PTHR23112">
    <property type="entry name" value="G PROTEIN-COUPLED RECEPTOR 157-RELATED"/>
    <property type="match status" value="1"/>
</dbReference>
<dbReference type="SUPFAM" id="SSF81321">
    <property type="entry name" value="Family A G protein-coupled receptor-like"/>
    <property type="match status" value="1"/>
</dbReference>
<dbReference type="OrthoDB" id="3251871at2759"/>
<dbReference type="GO" id="GO:0004930">
    <property type="term" value="F:G protein-coupled receptor activity"/>
    <property type="evidence" value="ECO:0007669"/>
    <property type="project" value="TreeGrafter"/>
</dbReference>
<dbReference type="RefSeq" id="XP_040743076.1">
    <property type="nucleotide sequence ID" value="XM_040887573.1"/>
</dbReference>
<dbReference type="GO" id="GO:0007189">
    <property type="term" value="P:adenylate cyclase-activating G protein-coupled receptor signaling pathway"/>
    <property type="evidence" value="ECO:0007669"/>
    <property type="project" value="TreeGrafter"/>
</dbReference>
<comment type="subcellular location">
    <subcellularLocation>
        <location evidence="1">Membrane</location>
        <topology evidence="1">Multi-pass membrane protein</topology>
    </subcellularLocation>
</comment>
<dbReference type="EMBL" id="MCFD01000007">
    <property type="protein sequence ID" value="ORX69388.1"/>
    <property type="molecule type" value="Genomic_DNA"/>
</dbReference>
<dbReference type="GO" id="GO:0005886">
    <property type="term" value="C:plasma membrane"/>
    <property type="evidence" value="ECO:0007669"/>
    <property type="project" value="TreeGrafter"/>
</dbReference>
<evidence type="ECO:0000256" key="4">
    <source>
        <dbReference type="ARBA" id="ARBA00023136"/>
    </source>
</evidence>
<feature type="transmembrane region" description="Helical" evidence="5">
    <location>
        <begin position="79"/>
        <end position="98"/>
    </location>
</feature>
<protein>
    <recommendedName>
        <fullName evidence="8">G-protein coupled receptors family 1 profile domain-containing protein</fullName>
    </recommendedName>
</protein>
<keyword evidence="2 5" id="KW-0812">Transmembrane</keyword>
<gene>
    <name evidence="6" type="ORF">DL89DRAFT_267624</name>
</gene>
<accession>A0A1Y1W7S3</accession>
<dbReference type="PANTHER" id="PTHR23112:SF0">
    <property type="entry name" value="TRANSMEMBRANE PROTEIN 116"/>
    <property type="match status" value="1"/>
</dbReference>
<keyword evidence="7" id="KW-1185">Reference proteome</keyword>
<keyword evidence="4 5" id="KW-0472">Membrane</keyword>
<dbReference type="Gene3D" id="1.20.1070.10">
    <property type="entry name" value="Rhodopsin 7-helix transmembrane proteins"/>
    <property type="match status" value="1"/>
</dbReference>
<feature type="transmembrane region" description="Helical" evidence="5">
    <location>
        <begin position="295"/>
        <end position="317"/>
    </location>
</feature>
<evidence type="ECO:0000256" key="5">
    <source>
        <dbReference type="SAM" id="Phobius"/>
    </source>
</evidence>
<sequence length="376" mass="43469">MSAILPAYFAELALPQRRDLSNNSTAPVVPPKEFHGLLGDWAVVCHGLNICSVVCCIIVLLSSTVFVIKNRNLLSRPSLRLSTSIAVCDLIYSVSQLFVFNNEYMSSRNELTVRAMLWIMAGASVTFVLLSTCMGIQLLLTVLTRKSRYAYRIQPYYEVASFFIGFFVTHPYMYLFTKVAWLPTAQSFHIRAPMHVFFRNLWLMQWSWITLGVIFLFFIALFTYLKMSQVWKVTRDTFAAPEKLDLLDDDTISSMTEERKRYIRSVTLRVTFYPLIPVITQTWLVANAMMLLPPFWLFVMCYLMPSIQGVLNFLVYIMNPALDIYRKAFVAWITGRREKQEKEYGRLNRHQSSAELNDDDNAFKSVRSKMSVETTV</sequence>
<evidence type="ECO:0000313" key="7">
    <source>
        <dbReference type="Proteomes" id="UP000193922"/>
    </source>
</evidence>
<comment type="caution">
    <text evidence="6">The sequence shown here is derived from an EMBL/GenBank/DDBJ whole genome shotgun (WGS) entry which is preliminary data.</text>
</comment>
<organism evidence="6 7">
    <name type="scientific">Linderina pennispora</name>
    <dbReference type="NCBI Taxonomy" id="61395"/>
    <lineage>
        <taxon>Eukaryota</taxon>
        <taxon>Fungi</taxon>
        <taxon>Fungi incertae sedis</taxon>
        <taxon>Zoopagomycota</taxon>
        <taxon>Kickxellomycotina</taxon>
        <taxon>Kickxellomycetes</taxon>
        <taxon>Kickxellales</taxon>
        <taxon>Kickxellaceae</taxon>
        <taxon>Linderina</taxon>
    </lineage>
</organism>
<reference evidence="6 7" key="1">
    <citation type="submission" date="2016-07" db="EMBL/GenBank/DDBJ databases">
        <title>Pervasive Adenine N6-methylation of Active Genes in Fungi.</title>
        <authorList>
            <consortium name="DOE Joint Genome Institute"/>
            <person name="Mondo S.J."/>
            <person name="Dannebaum R.O."/>
            <person name="Kuo R.C."/>
            <person name="Labutti K."/>
            <person name="Haridas S."/>
            <person name="Kuo A."/>
            <person name="Salamov A."/>
            <person name="Ahrendt S.R."/>
            <person name="Lipzen A."/>
            <person name="Sullivan W."/>
            <person name="Andreopoulos W.B."/>
            <person name="Clum A."/>
            <person name="Lindquist E."/>
            <person name="Daum C."/>
            <person name="Ramamoorthy G.K."/>
            <person name="Gryganskyi A."/>
            <person name="Culley D."/>
            <person name="Magnuson J.K."/>
            <person name="James T.Y."/>
            <person name="O'Malley M.A."/>
            <person name="Stajich J.E."/>
            <person name="Spatafora J.W."/>
            <person name="Visel A."/>
            <person name="Grigoriev I.V."/>
        </authorList>
    </citation>
    <scope>NUCLEOTIDE SEQUENCE [LARGE SCALE GENOMIC DNA]</scope>
    <source>
        <strain evidence="6 7">ATCC 12442</strain>
    </source>
</reference>
<evidence type="ECO:0008006" key="8">
    <source>
        <dbReference type="Google" id="ProtNLM"/>
    </source>
</evidence>
<keyword evidence="3 5" id="KW-1133">Transmembrane helix</keyword>
<evidence type="ECO:0000313" key="6">
    <source>
        <dbReference type="EMBL" id="ORX69388.1"/>
    </source>
</evidence>
<name>A0A1Y1W7S3_9FUNG</name>
<dbReference type="AlphaFoldDB" id="A0A1Y1W7S3"/>
<feature type="transmembrane region" description="Helical" evidence="5">
    <location>
        <begin position="206"/>
        <end position="225"/>
    </location>
</feature>
<dbReference type="Proteomes" id="UP000193922">
    <property type="component" value="Unassembled WGS sequence"/>
</dbReference>
<evidence type="ECO:0000256" key="1">
    <source>
        <dbReference type="ARBA" id="ARBA00004141"/>
    </source>
</evidence>